<proteinExistence type="predicted"/>
<evidence type="ECO:0000313" key="1">
    <source>
        <dbReference type="EMBL" id="SLM99221.1"/>
    </source>
</evidence>
<protein>
    <submittedName>
        <fullName evidence="1">Uncharacterized protein</fullName>
    </submittedName>
</protein>
<evidence type="ECO:0000313" key="2">
    <source>
        <dbReference type="Proteomes" id="UP000196581"/>
    </source>
</evidence>
<accession>A0A1X6XIW4</accession>
<sequence>MMRGARQEASCALCGRPFVLTADDREAVWNSLAGPFMRHDTDATPFEEVEELPPLIREHGNVVHDVDGADA</sequence>
<organism evidence="1 2">
    <name type="scientific">Brevibacterium yomogidense</name>
    <dbReference type="NCBI Taxonomy" id="946573"/>
    <lineage>
        <taxon>Bacteria</taxon>
        <taxon>Bacillati</taxon>
        <taxon>Actinomycetota</taxon>
        <taxon>Actinomycetes</taxon>
        <taxon>Micrococcales</taxon>
        <taxon>Brevibacteriaceae</taxon>
        <taxon>Brevibacterium</taxon>
    </lineage>
</organism>
<keyword evidence="2" id="KW-1185">Reference proteome</keyword>
<reference evidence="2" key="1">
    <citation type="submission" date="2017-02" db="EMBL/GenBank/DDBJ databases">
        <authorList>
            <person name="Dridi B."/>
        </authorList>
    </citation>
    <scope>NUCLEOTIDE SEQUENCE [LARGE SCALE GENOMIC DNA]</scope>
    <source>
        <strain evidence="2">B Co 03.10</strain>
    </source>
</reference>
<dbReference type="EMBL" id="FWFF01000017">
    <property type="protein sequence ID" value="SLM99221.1"/>
    <property type="molecule type" value="Genomic_DNA"/>
</dbReference>
<name>A0A1X6XIW4_9MICO</name>
<gene>
    <name evidence="1" type="ORF">FM105_10595</name>
</gene>
<dbReference type="AlphaFoldDB" id="A0A1X6XIW4"/>
<dbReference type="Proteomes" id="UP000196581">
    <property type="component" value="Unassembled WGS sequence"/>
</dbReference>